<dbReference type="EMBL" id="MN739108">
    <property type="protein sequence ID" value="QHS89275.1"/>
    <property type="molecule type" value="Genomic_DNA"/>
</dbReference>
<protein>
    <submittedName>
        <fullName evidence="3">Uncharacterized protein</fullName>
    </submittedName>
</protein>
<evidence type="ECO:0000256" key="1">
    <source>
        <dbReference type="SAM" id="MobiDB-lite"/>
    </source>
</evidence>
<keyword evidence="2" id="KW-0472">Membrane</keyword>
<organism evidence="3">
    <name type="scientific">viral metagenome</name>
    <dbReference type="NCBI Taxonomy" id="1070528"/>
    <lineage>
        <taxon>unclassified sequences</taxon>
        <taxon>metagenomes</taxon>
        <taxon>organismal metagenomes</taxon>
    </lineage>
</organism>
<feature type="transmembrane region" description="Helical" evidence="2">
    <location>
        <begin position="62"/>
        <end position="80"/>
    </location>
</feature>
<keyword evidence="2" id="KW-1133">Transmembrane helix</keyword>
<reference evidence="3" key="1">
    <citation type="journal article" date="2020" name="Nature">
        <title>Giant virus diversity and host interactions through global metagenomics.</title>
        <authorList>
            <person name="Schulz F."/>
            <person name="Roux S."/>
            <person name="Paez-Espino D."/>
            <person name="Jungbluth S."/>
            <person name="Walsh D.A."/>
            <person name="Denef V.J."/>
            <person name="McMahon K.D."/>
            <person name="Konstantinidis K.T."/>
            <person name="Eloe-Fadrosh E.A."/>
            <person name="Kyrpides N.C."/>
            <person name="Woyke T."/>
        </authorList>
    </citation>
    <scope>NUCLEOTIDE SEQUENCE</scope>
    <source>
        <strain evidence="3">GVMAG-M-3300010158-60</strain>
    </source>
</reference>
<name>A0A6C0BAI9_9ZZZZ</name>
<feature type="transmembrane region" description="Helical" evidence="2">
    <location>
        <begin position="136"/>
        <end position="158"/>
    </location>
</feature>
<keyword evidence="2" id="KW-0812">Transmembrane</keyword>
<feature type="transmembrane region" description="Helical" evidence="2">
    <location>
        <begin position="92"/>
        <end position="115"/>
    </location>
</feature>
<evidence type="ECO:0000313" key="3">
    <source>
        <dbReference type="EMBL" id="QHS89275.1"/>
    </source>
</evidence>
<feature type="transmembrane region" description="Helical" evidence="2">
    <location>
        <begin position="164"/>
        <end position="181"/>
    </location>
</feature>
<proteinExistence type="predicted"/>
<feature type="transmembrane region" description="Helical" evidence="2">
    <location>
        <begin position="20"/>
        <end position="41"/>
    </location>
</feature>
<feature type="region of interest" description="Disordered" evidence="1">
    <location>
        <begin position="194"/>
        <end position="252"/>
    </location>
</feature>
<sequence length="252" mass="27947">MDSGPKPLPNISEFKELGHIPYFLAATLLVEVVLIFLTRYFPEKVGGDSLNEWYDQFGLEAVIADIFIIVIGLLLSQYVYTAYVAPTYGWNPLLFVAVLVGIQLIHDLIFYYGVIKPIPQGLNNMMDLFKKYAAEHGSLILLGDAALVIGSAGATFALESIPPFAAAAMAVLSMYTLPYILNTKAQVLVSVPSKEKKEEVKKEEPPARQATPWDMLKPQVQSHNPVQAERKSQWLSEQSGSHDQVFSPYSLL</sequence>
<feature type="compositionally biased region" description="Polar residues" evidence="1">
    <location>
        <begin position="233"/>
        <end position="244"/>
    </location>
</feature>
<dbReference type="AlphaFoldDB" id="A0A6C0BAI9"/>
<evidence type="ECO:0000256" key="2">
    <source>
        <dbReference type="SAM" id="Phobius"/>
    </source>
</evidence>
<accession>A0A6C0BAI9</accession>
<feature type="compositionally biased region" description="Basic and acidic residues" evidence="1">
    <location>
        <begin position="194"/>
        <end position="206"/>
    </location>
</feature>